<evidence type="ECO:0000313" key="4">
    <source>
        <dbReference type="Proteomes" id="UP000220397"/>
    </source>
</evidence>
<keyword evidence="1" id="KW-1133">Transmembrane helix</keyword>
<sequence length="369" mass="41930">MNIVTFGIILVVTTIIMIILYAFNRTKGVETFGGHTFISFGLGLITGSFGTLVDKIHSIVIAIIKVTNDKTQAKTLTDATDVNYIQLVTGVAFVALGIWFIYKLKNRIYILNINGYADHRIENNQKSLGLNEFDFKEREIEFVKRFTKAQDNSTEQNVVPEIIEELVFKIEAFKNESTNVKRGYTGIAPIPFILYAGKLFNGHKINHFYERNKLKQDYYKLANKKKNFEELTLQTNLQALSSTSATEAILKVSLTFDISTHDTSQFGSNVPVVDLKVDETKENIIQGKDQLEEYVKVVYETIRKINQSNPSIQRVHLLIASQSCLPFELGKLLDDTSMPEVISYHFVNPRYKWGIILNKHNKGTFITAP</sequence>
<keyword evidence="1" id="KW-0812">Transmembrane</keyword>
<dbReference type="InterPro" id="IPR040836">
    <property type="entry name" value="SAVED"/>
</dbReference>
<evidence type="ECO:0000256" key="1">
    <source>
        <dbReference type="SAM" id="Phobius"/>
    </source>
</evidence>
<gene>
    <name evidence="3" type="ORF">CN398_09390</name>
</gene>
<evidence type="ECO:0000313" key="3">
    <source>
        <dbReference type="EMBL" id="PFB07937.1"/>
    </source>
</evidence>
<feature type="transmembrane region" description="Helical" evidence="1">
    <location>
        <begin position="36"/>
        <end position="64"/>
    </location>
</feature>
<dbReference type="NCBIfam" id="NF033611">
    <property type="entry name" value="SAVED"/>
    <property type="match status" value="1"/>
</dbReference>
<protein>
    <submittedName>
        <fullName evidence="3">2-methylthioadenine synthetase</fullName>
    </submittedName>
</protein>
<reference evidence="3 4" key="1">
    <citation type="submission" date="2017-09" db="EMBL/GenBank/DDBJ databases">
        <title>Large-scale bioinformatics analysis of Bacillus genomes uncovers conserved roles of natural products in bacterial physiology.</title>
        <authorList>
            <consortium name="Agbiome Team Llc"/>
            <person name="Bleich R.M."/>
            <person name="Kirk G.J."/>
            <person name="Santa Maria K.C."/>
            <person name="Allen S.E."/>
            <person name="Farag S."/>
            <person name="Shank E.A."/>
            <person name="Bowers A."/>
        </authorList>
    </citation>
    <scope>NUCLEOTIDE SEQUENCE [LARGE SCALE GENOMIC DNA]</scope>
    <source>
        <strain evidence="3 4">AFS015413</strain>
    </source>
</reference>
<organism evidence="3 4">
    <name type="scientific">Bacillus thuringiensis</name>
    <dbReference type="NCBI Taxonomy" id="1428"/>
    <lineage>
        <taxon>Bacteria</taxon>
        <taxon>Bacillati</taxon>
        <taxon>Bacillota</taxon>
        <taxon>Bacilli</taxon>
        <taxon>Bacillales</taxon>
        <taxon>Bacillaceae</taxon>
        <taxon>Bacillus</taxon>
        <taxon>Bacillus cereus group</taxon>
    </lineage>
</organism>
<accession>A0A9X6VCG9</accession>
<feature type="domain" description="SMODS-associated and fused to various effectors" evidence="2">
    <location>
        <begin position="174"/>
        <end position="355"/>
    </location>
</feature>
<dbReference type="EMBL" id="NTUS01000026">
    <property type="protein sequence ID" value="PFB07937.1"/>
    <property type="molecule type" value="Genomic_DNA"/>
</dbReference>
<dbReference type="Pfam" id="PF18145">
    <property type="entry name" value="SAVED"/>
    <property type="match status" value="1"/>
</dbReference>
<name>A0A9X6VCG9_BACTU</name>
<dbReference type="AlphaFoldDB" id="A0A9X6VCG9"/>
<feature type="transmembrane region" description="Helical" evidence="1">
    <location>
        <begin position="84"/>
        <end position="102"/>
    </location>
</feature>
<dbReference type="Proteomes" id="UP000220397">
    <property type="component" value="Unassembled WGS sequence"/>
</dbReference>
<evidence type="ECO:0000259" key="2">
    <source>
        <dbReference type="Pfam" id="PF18145"/>
    </source>
</evidence>
<dbReference type="RefSeq" id="WP_098368803.1">
    <property type="nucleotide sequence ID" value="NZ_JARSYC010000018.1"/>
</dbReference>
<feature type="transmembrane region" description="Helical" evidence="1">
    <location>
        <begin position="6"/>
        <end position="24"/>
    </location>
</feature>
<comment type="caution">
    <text evidence="3">The sequence shown here is derived from an EMBL/GenBank/DDBJ whole genome shotgun (WGS) entry which is preliminary data.</text>
</comment>
<keyword evidence="1" id="KW-0472">Membrane</keyword>
<proteinExistence type="predicted"/>